<feature type="region of interest" description="Disordered" evidence="1">
    <location>
        <begin position="856"/>
        <end position="888"/>
    </location>
</feature>
<dbReference type="Proteomes" id="UP000694864">
    <property type="component" value="Chromosome 9"/>
</dbReference>
<gene>
    <name evidence="3" type="primary">LOC104712921</name>
</gene>
<feature type="compositionally biased region" description="Low complexity" evidence="1">
    <location>
        <begin position="531"/>
        <end position="540"/>
    </location>
</feature>
<feature type="compositionally biased region" description="Acidic residues" evidence="1">
    <location>
        <begin position="879"/>
        <end position="888"/>
    </location>
</feature>
<feature type="compositionally biased region" description="Polar residues" evidence="1">
    <location>
        <begin position="218"/>
        <end position="228"/>
    </location>
</feature>
<evidence type="ECO:0000313" key="3">
    <source>
        <dbReference type="RefSeq" id="XP_010428218.1"/>
    </source>
</evidence>
<dbReference type="RefSeq" id="XP_010428218.1">
    <property type="nucleotide sequence ID" value="XM_010429916.1"/>
</dbReference>
<dbReference type="InterPro" id="IPR053273">
    <property type="entry name" value="CST_Regulator"/>
</dbReference>
<keyword evidence="2" id="KW-1185">Reference proteome</keyword>
<reference evidence="3" key="2">
    <citation type="submission" date="2025-08" db="UniProtKB">
        <authorList>
            <consortium name="RefSeq"/>
        </authorList>
    </citation>
    <scope>IDENTIFICATION</scope>
    <source>
        <tissue evidence="3">Leaf</tissue>
    </source>
</reference>
<sequence>MGLESKGRAWFGKIYNKLETLLVEVDSFTSQSTLCLKPSGLPGFESVRCEPKEVAEQGRSSVSYNVKQHHDDRVASPRCESLFDPPSHQNFDMPGHVVVERRVQEDIFQENLSASSFPNATHLVDEEQLVTDEESQVLSDGETHSTSSLLEEYHDANLTSAITTGDEEPIVTDEESQVLSDAETLFTSPLREEYHDANLTSSTTVDEETIVTDEESHITNTLTPQKFSDQPKEVAEDSSSEASIMQQDHDPVDSPSCKTPSDQPKEAAEDSSSEASVVQQDHDPVDSPSCKTPSDQPKEAAEDSSSEASVVQQDHDPVDSPSCKTPSDQPKEAAEDSSSEASVVQQDHDPVDSPSCKTPSDQPKEAAEDSSSEASVVQQDHDPVDSPSCKTPSDQPKEAAEDSSSEASVVQQDHDPVDSPSCKTPSDQPKEAAEDSSSEASVVQQDHDPVDSPSCKTPSDQPKEAAEDSSSEASIVQQDHELDSPSCKTPSDPPSHQNFDISEHVLVEERVQCDILQENLVQQDGLKEKSSASSSSSLSNEEIHSTSPFLEEYCDTSQTSASTIGDEESITDDESQITNTLTTQNSSPGSSLVFPGGDSVEEVRVKSSLPDGEILSTSSLFENYCDANLTSTTTLADEEQPIITNDESRITNTFTPHPGNLSVSSCGKSVEEVGDVSCRDFGSTESQSTQSSMKSFGTEVKCNDDPVLPALGIFTDNDSSTNDPLSTKIADVPVQDNVANMRSSNADVMNEKSDVAPLDINALYHIDFREDSSYVDNNAMRVKTISPLDTNALNSMQSREDPLYVDDSVLYAMHLRTKKLRSFKQRKILDALTSKRRREKEYEQLAIWFGDAEMGSDLATGEDSKQVKAMDSKSSQLLESEDSQWELL</sequence>
<proteinExistence type="predicted"/>
<organism evidence="2 3">
    <name type="scientific">Camelina sativa</name>
    <name type="common">False flax</name>
    <name type="synonym">Myagrum sativum</name>
    <dbReference type="NCBI Taxonomy" id="90675"/>
    <lineage>
        <taxon>Eukaryota</taxon>
        <taxon>Viridiplantae</taxon>
        <taxon>Streptophyta</taxon>
        <taxon>Embryophyta</taxon>
        <taxon>Tracheophyta</taxon>
        <taxon>Spermatophyta</taxon>
        <taxon>Magnoliopsida</taxon>
        <taxon>eudicotyledons</taxon>
        <taxon>Gunneridae</taxon>
        <taxon>Pentapetalae</taxon>
        <taxon>rosids</taxon>
        <taxon>malvids</taxon>
        <taxon>Brassicales</taxon>
        <taxon>Brassicaceae</taxon>
        <taxon>Camelineae</taxon>
        <taxon>Camelina</taxon>
    </lineage>
</organism>
<feature type="compositionally biased region" description="Acidic residues" evidence="1">
    <location>
        <begin position="565"/>
        <end position="575"/>
    </location>
</feature>
<name>A0ABM0TLQ2_CAMSA</name>
<dbReference type="PANTHER" id="PTHR34659">
    <property type="entry name" value="BNAA05G11610D PROTEIN"/>
    <property type="match status" value="1"/>
</dbReference>
<feature type="region of interest" description="Disordered" evidence="1">
    <location>
        <begin position="214"/>
        <end position="502"/>
    </location>
</feature>
<accession>A0ABM0TLQ2</accession>
<dbReference type="GeneID" id="104712921"/>
<feature type="compositionally biased region" description="Basic and acidic residues" evidence="1">
    <location>
        <begin position="862"/>
        <end position="871"/>
    </location>
</feature>
<evidence type="ECO:0000256" key="1">
    <source>
        <dbReference type="SAM" id="MobiDB-lite"/>
    </source>
</evidence>
<dbReference type="PANTHER" id="PTHR34659:SF1">
    <property type="entry name" value="PROTEIN EGT2"/>
    <property type="match status" value="1"/>
</dbReference>
<evidence type="ECO:0000313" key="2">
    <source>
        <dbReference type="Proteomes" id="UP000694864"/>
    </source>
</evidence>
<protein>
    <submittedName>
        <fullName evidence="3">Uncharacterized protein LOC104712921 isoform X1</fullName>
    </submittedName>
</protein>
<feature type="region of interest" description="Disordered" evidence="1">
    <location>
        <begin position="520"/>
        <end position="575"/>
    </location>
</feature>
<reference evidence="2" key="1">
    <citation type="journal article" date="2014" name="Nat. Commun.">
        <title>The emerging biofuel crop Camelina sativa retains a highly undifferentiated hexaploid genome structure.</title>
        <authorList>
            <person name="Kagale S."/>
            <person name="Koh C."/>
            <person name="Nixon J."/>
            <person name="Bollina V."/>
            <person name="Clarke W.E."/>
            <person name="Tuteja R."/>
            <person name="Spillane C."/>
            <person name="Robinson S.J."/>
            <person name="Links M.G."/>
            <person name="Clarke C."/>
            <person name="Higgins E.E."/>
            <person name="Huebert T."/>
            <person name="Sharpe A.G."/>
            <person name="Parkin I.A."/>
        </authorList>
    </citation>
    <scope>NUCLEOTIDE SEQUENCE [LARGE SCALE GENOMIC DNA]</scope>
    <source>
        <strain evidence="2">cv. DH55</strain>
    </source>
</reference>
<feature type="compositionally biased region" description="Polar residues" evidence="1">
    <location>
        <begin position="486"/>
        <end position="500"/>
    </location>
</feature>